<dbReference type="PANTHER" id="PTHR35335">
    <property type="entry name" value="UPF0716 PROTEIN FXSA"/>
    <property type="match status" value="1"/>
</dbReference>
<accession>A0A1B4XJL4</accession>
<dbReference type="NCBIfam" id="NF008528">
    <property type="entry name" value="PRK11463.1-2"/>
    <property type="match status" value="1"/>
</dbReference>
<evidence type="ECO:0000313" key="4">
    <source>
        <dbReference type="Proteomes" id="UP000243180"/>
    </source>
</evidence>
<dbReference type="InParanoid" id="A0A1B4XJL4"/>
<dbReference type="FunCoup" id="A0A1B4XJL4">
    <property type="interactions" value="96"/>
</dbReference>
<feature type="region of interest" description="Disordered" evidence="1">
    <location>
        <begin position="120"/>
        <end position="143"/>
    </location>
</feature>
<dbReference type="AlphaFoldDB" id="A0A1B4XJL4"/>
<evidence type="ECO:0000313" key="3">
    <source>
        <dbReference type="EMBL" id="BAV34984.1"/>
    </source>
</evidence>
<keyword evidence="2" id="KW-1133">Transmembrane helix</keyword>
<name>A0A1B4XJL4_9GAMM</name>
<evidence type="ECO:0000256" key="2">
    <source>
        <dbReference type="SAM" id="Phobius"/>
    </source>
</evidence>
<dbReference type="PANTHER" id="PTHR35335:SF1">
    <property type="entry name" value="UPF0716 PROTEIN FXSA"/>
    <property type="match status" value="1"/>
</dbReference>
<keyword evidence="2" id="KW-0812">Transmembrane</keyword>
<dbReference type="InterPro" id="IPR007313">
    <property type="entry name" value="FxsA"/>
</dbReference>
<feature type="transmembrane region" description="Helical" evidence="2">
    <location>
        <begin position="65"/>
        <end position="85"/>
    </location>
</feature>
<dbReference type="RefSeq" id="WP_096361674.1">
    <property type="nucleotide sequence ID" value="NZ_AP014879.1"/>
</dbReference>
<sequence length="143" mass="15328">MLLLLLLVMAVAEIAVFIQVGSHLGVGLTLLLVFVSAVFGIWLVRTQGFAAATRVQAMIAQGESPALGMLEGLALLAAGVLLVIPGFLTDVAAFALLIPPLRRGIIRLYLRRARLEGTVTRHAPEAGRPDQRPPLEGESRRED</sequence>
<dbReference type="GO" id="GO:0016020">
    <property type="term" value="C:membrane"/>
    <property type="evidence" value="ECO:0007669"/>
    <property type="project" value="InterPro"/>
</dbReference>
<organism evidence="3 4">
    <name type="scientific">Sulfuricaulis limicola</name>
    <dbReference type="NCBI Taxonomy" id="1620215"/>
    <lineage>
        <taxon>Bacteria</taxon>
        <taxon>Pseudomonadati</taxon>
        <taxon>Pseudomonadota</taxon>
        <taxon>Gammaproteobacteria</taxon>
        <taxon>Acidiferrobacterales</taxon>
        <taxon>Acidiferrobacteraceae</taxon>
        <taxon>Sulfuricaulis</taxon>
    </lineage>
</organism>
<keyword evidence="4" id="KW-1185">Reference proteome</keyword>
<evidence type="ECO:0000256" key="1">
    <source>
        <dbReference type="SAM" id="MobiDB-lite"/>
    </source>
</evidence>
<dbReference type="KEGG" id="slim:SCL_2707"/>
<dbReference type="OrthoDB" id="9792788at2"/>
<protein>
    <submittedName>
        <fullName evidence="3">Exlusion protein FxsA</fullName>
    </submittedName>
</protein>
<proteinExistence type="predicted"/>
<dbReference type="EMBL" id="AP014879">
    <property type="protein sequence ID" value="BAV34984.1"/>
    <property type="molecule type" value="Genomic_DNA"/>
</dbReference>
<feature type="transmembrane region" description="Helical" evidence="2">
    <location>
        <begin position="24"/>
        <end position="44"/>
    </location>
</feature>
<gene>
    <name evidence="3" type="ORF">SCL_2707</name>
</gene>
<dbReference type="Proteomes" id="UP000243180">
    <property type="component" value="Chromosome"/>
</dbReference>
<reference evidence="3 4" key="1">
    <citation type="submission" date="2015-05" db="EMBL/GenBank/DDBJ databases">
        <title>Complete genome sequence of a sulfur-oxidizing gammaproteobacterium strain HA5.</title>
        <authorList>
            <person name="Miura A."/>
            <person name="Kojima H."/>
            <person name="Fukui M."/>
        </authorList>
    </citation>
    <scope>NUCLEOTIDE SEQUENCE [LARGE SCALE GENOMIC DNA]</scope>
    <source>
        <strain evidence="3 4">HA5</strain>
    </source>
</reference>
<keyword evidence="2" id="KW-0472">Membrane</keyword>
<feature type="compositionally biased region" description="Basic and acidic residues" evidence="1">
    <location>
        <begin position="122"/>
        <end position="143"/>
    </location>
</feature>
<dbReference type="Pfam" id="PF04186">
    <property type="entry name" value="FxsA"/>
    <property type="match status" value="1"/>
</dbReference>